<dbReference type="EMBL" id="FNCJ01000036">
    <property type="protein sequence ID" value="SDI82311.1"/>
    <property type="molecule type" value="Genomic_DNA"/>
</dbReference>
<accession>A0A1G8NPU7</accession>
<organism evidence="1 2">
    <name type="scientific">Paraburkholderia phenazinium</name>
    <dbReference type="NCBI Taxonomy" id="60549"/>
    <lineage>
        <taxon>Bacteria</taxon>
        <taxon>Pseudomonadati</taxon>
        <taxon>Pseudomonadota</taxon>
        <taxon>Betaproteobacteria</taxon>
        <taxon>Burkholderiales</taxon>
        <taxon>Burkholderiaceae</taxon>
        <taxon>Paraburkholderia</taxon>
    </lineage>
</organism>
<evidence type="ECO:0000313" key="1">
    <source>
        <dbReference type="EMBL" id="SDI82311.1"/>
    </source>
</evidence>
<protein>
    <submittedName>
        <fullName evidence="1">Uncharacterized protein</fullName>
    </submittedName>
</protein>
<evidence type="ECO:0000313" key="2">
    <source>
        <dbReference type="Proteomes" id="UP000199706"/>
    </source>
</evidence>
<gene>
    <name evidence="1" type="ORF">SAMN05216466_13633</name>
</gene>
<proteinExistence type="predicted"/>
<reference evidence="1 2" key="1">
    <citation type="submission" date="2016-10" db="EMBL/GenBank/DDBJ databases">
        <authorList>
            <person name="de Groot N.N."/>
        </authorList>
    </citation>
    <scope>NUCLEOTIDE SEQUENCE [LARGE SCALE GENOMIC DNA]</scope>
    <source>
        <strain evidence="1 2">LMG 2247</strain>
    </source>
</reference>
<sequence length="146" mass="16393">MGYSNRTFLITPDDVIRKIGMTRYWNMLGTPDSDCLPEFADQRVRLANLTIELVDRKPAHVINRDFVIVTFDAQGRLNVGQIMQRGSSLFEVFMASNLGRYDKKGTAKVVDAMARFTVQGSQWTPTPALRQALDEAALGLRRCPGI</sequence>
<dbReference type="AlphaFoldDB" id="A0A1G8NPU7"/>
<name>A0A1G8NPU7_9BURK</name>
<dbReference type="Proteomes" id="UP000199706">
    <property type="component" value="Unassembled WGS sequence"/>
</dbReference>